<gene>
    <name evidence="1" type="ORF">BaRGS_00024738</name>
</gene>
<evidence type="ECO:0000313" key="1">
    <source>
        <dbReference type="EMBL" id="KAK7484003.1"/>
    </source>
</evidence>
<proteinExistence type="predicted"/>
<accession>A0ABD0KA74</accession>
<comment type="caution">
    <text evidence="1">The sequence shown here is derived from an EMBL/GenBank/DDBJ whole genome shotgun (WGS) entry which is preliminary data.</text>
</comment>
<feature type="non-terminal residue" evidence="1">
    <location>
        <position position="1"/>
    </location>
</feature>
<dbReference type="EMBL" id="JACVVK020000217">
    <property type="protein sequence ID" value="KAK7484003.1"/>
    <property type="molecule type" value="Genomic_DNA"/>
</dbReference>
<evidence type="ECO:0000313" key="2">
    <source>
        <dbReference type="Proteomes" id="UP001519460"/>
    </source>
</evidence>
<keyword evidence="2" id="KW-1185">Reference proteome</keyword>
<protein>
    <submittedName>
        <fullName evidence="1">Uncharacterized protein</fullName>
    </submittedName>
</protein>
<organism evidence="1 2">
    <name type="scientific">Batillaria attramentaria</name>
    <dbReference type="NCBI Taxonomy" id="370345"/>
    <lineage>
        <taxon>Eukaryota</taxon>
        <taxon>Metazoa</taxon>
        <taxon>Spiralia</taxon>
        <taxon>Lophotrochozoa</taxon>
        <taxon>Mollusca</taxon>
        <taxon>Gastropoda</taxon>
        <taxon>Caenogastropoda</taxon>
        <taxon>Sorbeoconcha</taxon>
        <taxon>Cerithioidea</taxon>
        <taxon>Batillariidae</taxon>
        <taxon>Batillaria</taxon>
    </lineage>
</organism>
<name>A0ABD0KA74_9CAEN</name>
<sequence>YDHHDAGTRCSRCCMWRPENIASFTHVRDGASVALHVQHMSVTERVSPKHLFMVTVGGDSDEHVQIVLQPLVVSIEGTQSVSRVYRDVEKISTEGTNSPCGENGHALPQPSLWKWRSPPASGLGVTKGKWGTETMRSSPGVMHVLGFVRLRNVRSRRWIFLVIAIGQK</sequence>
<dbReference type="AlphaFoldDB" id="A0ABD0KA74"/>
<feature type="non-terminal residue" evidence="1">
    <location>
        <position position="168"/>
    </location>
</feature>
<reference evidence="1 2" key="1">
    <citation type="journal article" date="2023" name="Sci. Data">
        <title>Genome assembly of the Korean intertidal mud-creeper Batillaria attramentaria.</title>
        <authorList>
            <person name="Patra A.K."/>
            <person name="Ho P.T."/>
            <person name="Jun S."/>
            <person name="Lee S.J."/>
            <person name="Kim Y."/>
            <person name="Won Y.J."/>
        </authorList>
    </citation>
    <scope>NUCLEOTIDE SEQUENCE [LARGE SCALE GENOMIC DNA]</scope>
    <source>
        <strain evidence="1">Wonlab-2016</strain>
    </source>
</reference>
<dbReference type="Proteomes" id="UP001519460">
    <property type="component" value="Unassembled WGS sequence"/>
</dbReference>